<gene>
    <name evidence="2" type="primary">mobB</name>
    <name evidence="2" type="ORF">PF021_02800</name>
</gene>
<keyword evidence="3" id="KW-1185">Reference proteome</keyword>
<reference evidence="2 3" key="1">
    <citation type="submission" date="2023-01" db="EMBL/GenBank/DDBJ databases">
        <title>Description of Helicobacter ibis sp. nov. isolated from faecal droppings of black-faced ibis (Theristicus melanopis).</title>
        <authorList>
            <person name="Lopez-Cantillo M."/>
            <person name="Vidal-Veuthey B."/>
            <person name="Mella A."/>
            <person name="De La Haba R."/>
            <person name="Collado L."/>
        </authorList>
    </citation>
    <scope>NUCLEOTIDE SEQUENCE [LARGE SCALE GENOMIC DNA]</scope>
    <source>
        <strain evidence="2 3">A82</strain>
    </source>
</reference>
<dbReference type="PANTHER" id="PTHR40072:SF1">
    <property type="entry name" value="MOLYBDOPTERIN-GUANINE DINUCLEOTIDE BIOSYNTHESIS ADAPTER PROTEIN"/>
    <property type="match status" value="1"/>
</dbReference>
<dbReference type="RefSeq" id="WP_271020997.1">
    <property type="nucleotide sequence ID" value="NZ_JAQHXR010000001.1"/>
</dbReference>
<dbReference type="InterPro" id="IPR004435">
    <property type="entry name" value="MobB_dom"/>
</dbReference>
<protein>
    <submittedName>
        <fullName evidence="2">Molybdopterin-guanine dinucleotide biosynthesis protein B</fullName>
    </submittedName>
</protein>
<dbReference type="EMBL" id="JAQHXR010000001">
    <property type="protein sequence ID" value="MDA3968600.1"/>
    <property type="molecule type" value="Genomic_DNA"/>
</dbReference>
<accession>A0ABT4VD30</accession>
<evidence type="ECO:0000313" key="3">
    <source>
        <dbReference type="Proteomes" id="UP001210261"/>
    </source>
</evidence>
<dbReference type="PANTHER" id="PTHR40072">
    <property type="entry name" value="MOLYBDOPTERIN-GUANINE DINUCLEOTIDE BIOSYNTHESIS ADAPTER PROTEIN-RELATED"/>
    <property type="match status" value="1"/>
</dbReference>
<sequence>MAFTGNSNSGKTTLIEKLTLLLKDKKVSIIKHDPKDKAKLDKEGKDSARFYKAGANVAILGATQTYLRFHESLKIESIINNFKPCDYVFIEGLKELPFQRICIARDMLDSRFFDYIQAIAIDETIDKNEIPHDIEILNLNNPQEILKWIDENIKDYQ</sequence>
<evidence type="ECO:0000259" key="1">
    <source>
        <dbReference type="Pfam" id="PF03205"/>
    </source>
</evidence>
<dbReference type="NCBIfam" id="TIGR00176">
    <property type="entry name" value="mobB"/>
    <property type="match status" value="1"/>
</dbReference>
<dbReference type="Proteomes" id="UP001210261">
    <property type="component" value="Unassembled WGS sequence"/>
</dbReference>
<dbReference type="SUPFAM" id="SSF52540">
    <property type="entry name" value="P-loop containing nucleoside triphosphate hydrolases"/>
    <property type="match status" value="1"/>
</dbReference>
<comment type="caution">
    <text evidence="2">The sequence shown here is derived from an EMBL/GenBank/DDBJ whole genome shotgun (WGS) entry which is preliminary data.</text>
</comment>
<evidence type="ECO:0000313" key="2">
    <source>
        <dbReference type="EMBL" id="MDA3968600.1"/>
    </source>
</evidence>
<organism evidence="2 3">
    <name type="scientific">Helicobacter ibis</name>
    <dbReference type="NCBI Taxonomy" id="2962633"/>
    <lineage>
        <taxon>Bacteria</taxon>
        <taxon>Pseudomonadati</taxon>
        <taxon>Campylobacterota</taxon>
        <taxon>Epsilonproteobacteria</taxon>
        <taxon>Campylobacterales</taxon>
        <taxon>Helicobacteraceae</taxon>
        <taxon>Helicobacter</taxon>
    </lineage>
</organism>
<dbReference type="InterPro" id="IPR027417">
    <property type="entry name" value="P-loop_NTPase"/>
</dbReference>
<dbReference type="InterPro" id="IPR052539">
    <property type="entry name" value="MGD_biosynthesis_adapter"/>
</dbReference>
<dbReference type="Gene3D" id="3.40.50.300">
    <property type="entry name" value="P-loop containing nucleotide triphosphate hydrolases"/>
    <property type="match status" value="1"/>
</dbReference>
<dbReference type="Pfam" id="PF03205">
    <property type="entry name" value="MobB"/>
    <property type="match status" value="1"/>
</dbReference>
<proteinExistence type="predicted"/>
<feature type="domain" description="Molybdopterin-guanine dinucleotide biosynthesis protein B (MobB)" evidence="1">
    <location>
        <begin position="2"/>
        <end position="111"/>
    </location>
</feature>
<name>A0ABT4VD30_9HELI</name>